<organism evidence="2 3">
    <name type="scientific">Trichoderma ghanense</name>
    <dbReference type="NCBI Taxonomy" id="65468"/>
    <lineage>
        <taxon>Eukaryota</taxon>
        <taxon>Fungi</taxon>
        <taxon>Dikarya</taxon>
        <taxon>Ascomycota</taxon>
        <taxon>Pezizomycotina</taxon>
        <taxon>Sordariomycetes</taxon>
        <taxon>Hypocreomycetidae</taxon>
        <taxon>Hypocreales</taxon>
        <taxon>Hypocreaceae</taxon>
        <taxon>Trichoderma</taxon>
    </lineage>
</organism>
<accession>A0ABY2HGH3</accession>
<dbReference type="RefSeq" id="XP_073563285.1">
    <property type="nucleotide sequence ID" value="XM_073698596.1"/>
</dbReference>
<gene>
    <name evidence="2" type="ORF">CCMA1212_001162</name>
</gene>
<feature type="region of interest" description="Disordered" evidence="1">
    <location>
        <begin position="142"/>
        <end position="194"/>
    </location>
</feature>
<proteinExistence type="predicted"/>
<feature type="compositionally biased region" description="Low complexity" evidence="1">
    <location>
        <begin position="64"/>
        <end position="83"/>
    </location>
</feature>
<feature type="compositionally biased region" description="Acidic residues" evidence="1">
    <location>
        <begin position="177"/>
        <end position="194"/>
    </location>
</feature>
<comment type="caution">
    <text evidence="2">The sequence shown here is derived from an EMBL/GenBank/DDBJ whole genome shotgun (WGS) entry which is preliminary data.</text>
</comment>
<evidence type="ECO:0000313" key="3">
    <source>
        <dbReference type="Proteomes" id="UP001642720"/>
    </source>
</evidence>
<sequence>MMASPPQSAQRPPESPPTPIGDDDKELLGPVLQITMATPPQSAQRPPDSSPGPIGDDDSQIAGLALQVPSSSSASLPATPIAPIGDDESKLPGLPLQLDSPTSALLLVTPITLIECDESKLLHPVFQASPLVSSGTPIEDAAHQTVASPSGKRPAAHAGESLARKRQRTRVVRSETPDDDYNPSSDESDLSDAPDLDDEAEAMLDAVPMNLDTPAPSKPGDLESTLTALGVPNVTNSLDWSEVLYSASGGTLQLQQEIRQFVKRVQQASHPESKIDPVAFVEDVDRPSWHTHCDDMDSLWNQYLQDIKPLVGDDYDLATLAKPSGAVGAVLHIQWHYPTFVTKKTNIRFGHVLDPTNPSLKQQVRKIGCPPTVSVADMIPFRNKSRKPDMSLSYDIMSSSPIVLLVGKHCFKAFFQKLSKDTSISLKMVQFQFKLSVFEASPSFYVVYNSTTKEIKQVILYTFHASHFLYGAGAREAAFADLIWNISANLASIPIRSALHFQSIARVPERTREIERENGFPKLAKGLATQRAFGFPSLAKGRAKLRALSFPNLAKGRARTRELGFPGLAKGRATMRALGYPHLAKARAKLRELGFPNLAKAQARNSELGFPGGKKAAEVQRKLGFPNLVKGRARHRELGYPGLVKGRAKDRELGYPGLAKGRAKMRELGYPHLHKRAEKKIEQAQDKRRSQIMTILNLPEVGYIFSAVDEIWTPDRIGELYQKFASLHGYPQATWTDLTRGQRASLTQRIRHAHKELSKWRESPESVLLDKLLAHRLELYVTWYDKAKRPYGLQFGENQGPDNTNIMAKDGFHSAKYEQGTASEATPES</sequence>
<dbReference type="Proteomes" id="UP001642720">
    <property type="component" value="Unassembled WGS sequence"/>
</dbReference>
<feature type="compositionally biased region" description="Polar residues" evidence="1">
    <location>
        <begin position="35"/>
        <end position="44"/>
    </location>
</feature>
<evidence type="ECO:0000256" key="1">
    <source>
        <dbReference type="SAM" id="MobiDB-lite"/>
    </source>
</evidence>
<dbReference type="GeneID" id="300573046"/>
<keyword evidence="3" id="KW-1185">Reference proteome</keyword>
<evidence type="ECO:0000313" key="2">
    <source>
        <dbReference type="EMBL" id="TFB07084.1"/>
    </source>
</evidence>
<reference evidence="2 3" key="1">
    <citation type="submission" date="2018-01" db="EMBL/GenBank/DDBJ databases">
        <title>Genome characterization of the sugarcane-associated fungus Trichoderma ghanense CCMA-1212 and their application in lignocelulose bioconversion.</title>
        <authorList>
            <person name="Steindorff A.S."/>
            <person name="Mendes T.D."/>
            <person name="Vilela E.S.D."/>
            <person name="Rodrigues D.S."/>
            <person name="Formighieri E.F."/>
            <person name="Melo I.S."/>
            <person name="Favaro L.C.L."/>
        </authorList>
    </citation>
    <scope>NUCLEOTIDE SEQUENCE [LARGE SCALE GENOMIC DNA]</scope>
    <source>
        <strain evidence="2 3">CCMA-1212</strain>
    </source>
</reference>
<feature type="region of interest" description="Disordered" evidence="1">
    <location>
        <begin position="1"/>
        <end position="95"/>
    </location>
</feature>
<protein>
    <submittedName>
        <fullName evidence="2">Uncharacterized protein</fullName>
    </submittedName>
</protein>
<dbReference type="EMBL" id="PPTA01000001">
    <property type="protein sequence ID" value="TFB07084.1"/>
    <property type="molecule type" value="Genomic_DNA"/>
</dbReference>
<name>A0ABY2HGH3_9HYPO</name>
<feature type="compositionally biased region" description="Polar residues" evidence="1">
    <location>
        <begin position="1"/>
        <end position="10"/>
    </location>
</feature>